<feature type="domain" description="Sporulation protein YpeB PepSY1 and PepSY2" evidence="3">
    <location>
        <begin position="219"/>
        <end position="374"/>
    </location>
</feature>
<name>A0A2P8HAG5_9BACI</name>
<evidence type="ECO:0000313" key="4">
    <source>
        <dbReference type="EMBL" id="PSL43215.1"/>
    </source>
</evidence>
<reference evidence="4 5" key="1">
    <citation type="submission" date="2018-03" db="EMBL/GenBank/DDBJ databases">
        <title>Genomic Encyclopedia of Type Strains, Phase III (KMG-III): the genomes of soil and plant-associated and newly described type strains.</title>
        <authorList>
            <person name="Whitman W."/>
        </authorList>
    </citation>
    <scope>NUCLEOTIDE SEQUENCE [LARGE SCALE GENOMIC DNA]</scope>
    <source>
        <strain evidence="4 5">CGMCC 1.07653</strain>
    </source>
</reference>
<dbReference type="Proteomes" id="UP000242310">
    <property type="component" value="Unassembled WGS sequence"/>
</dbReference>
<accession>A0A2P8HAG5</accession>
<evidence type="ECO:0000259" key="3">
    <source>
        <dbReference type="Pfam" id="PF14620"/>
    </source>
</evidence>
<dbReference type="RefSeq" id="WP_181315377.1">
    <property type="nucleotide sequence ID" value="NZ_PYAV01000011.1"/>
</dbReference>
<dbReference type="InterPro" id="IPR014239">
    <property type="entry name" value="YpeB_PepSY1-2"/>
</dbReference>
<evidence type="ECO:0000256" key="1">
    <source>
        <dbReference type="SAM" id="MobiDB-lite"/>
    </source>
</evidence>
<evidence type="ECO:0000313" key="5">
    <source>
        <dbReference type="Proteomes" id="UP000242310"/>
    </source>
</evidence>
<feature type="compositionally biased region" description="Acidic residues" evidence="1">
    <location>
        <begin position="27"/>
        <end position="51"/>
    </location>
</feature>
<dbReference type="Pfam" id="PF14620">
    <property type="entry name" value="YPEB_PepSY1-2"/>
    <property type="match status" value="1"/>
</dbReference>
<keyword evidence="5" id="KW-1185">Reference proteome</keyword>
<feature type="chain" id="PRO_5015151867" evidence="2">
    <location>
        <begin position="22"/>
        <end position="444"/>
    </location>
</feature>
<gene>
    <name evidence="4" type="ORF">B0H94_11138</name>
</gene>
<protein>
    <submittedName>
        <fullName evidence="4">Germination protein YpeB</fullName>
    </submittedName>
</protein>
<organism evidence="4 5">
    <name type="scientific">Salsuginibacillus halophilus</name>
    <dbReference type="NCBI Taxonomy" id="517424"/>
    <lineage>
        <taxon>Bacteria</taxon>
        <taxon>Bacillati</taxon>
        <taxon>Bacillota</taxon>
        <taxon>Bacilli</taxon>
        <taxon>Bacillales</taxon>
        <taxon>Bacillaceae</taxon>
        <taxon>Salsuginibacillus</taxon>
    </lineage>
</organism>
<dbReference type="GO" id="GO:0009847">
    <property type="term" value="P:spore germination"/>
    <property type="evidence" value="ECO:0007669"/>
    <property type="project" value="InterPro"/>
</dbReference>
<keyword evidence="2" id="KW-0732">Signal</keyword>
<comment type="caution">
    <text evidence="4">The sequence shown here is derived from an EMBL/GenBank/DDBJ whole genome shotgun (WGS) entry which is preliminary data.</text>
</comment>
<proteinExistence type="predicted"/>
<dbReference type="AlphaFoldDB" id="A0A2P8HAG5"/>
<dbReference type="EMBL" id="PYAV01000011">
    <property type="protein sequence ID" value="PSL43215.1"/>
    <property type="molecule type" value="Genomic_DNA"/>
</dbReference>
<evidence type="ECO:0000256" key="2">
    <source>
        <dbReference type="SAM" id="SignalP"/>
    </source>
</evidence>
<feature type="region of interest" description="Disordered" evidence="1">
    <location>
        <begin position="27"/>
        <end position="52"/>
    </location>
</feature>
<sequence length="444" mass="49400">MKRWHLLIVIGLLLAVVVVQAVESGSDDAVEDDTLEDEAEEAAEEETDEAVTDERMEELHTYLAVAGMAQRELTQGLAAADEQSVTEALIETKAWLQALSLQTRDIDMHEIAGHGGRAWYTITDRAIEYIDFLLANEAGELRSEAAQEIAHLRERLVIFAEHIEPMIENNQPFDEEDMYEQLEEAFAKLEELPRVGNSDRVYQEENRHPDESDGGFNLAEAEDVSEEEMRARAASFMSSLGKDAAPEDLELAHESTVHALDTVGFTLADQDEGMVVDVSVQGGEVLDVHGGEAGGAGSMSREDAEAFSEEVLQAWDETEELTLTEVEGQNGHYTFSYVPQKDDVPVHPRQVRVEVDGDNGRLLRLQALNYYQHDEITTEPALTEAEAREAVSDHIVLQDDALLEVVQIDHEIQLVYVFNVEAPERMGAVKINAEDGEFLGLRID</sequence>
<feature type="signal peptide" evidence="2">
    <location>
        <begin position="1"/>
        <end position="21"/>
    </location>
</feature>